<reference evidence="1 2" key="1">
    <citation type="submission" date="2017-12" db="EMBL/GenBank/DDBJ databases">
        <title>Comparative genomics of Botrytis spp.</title>
        <authorList>
            <person name="Valero-Jimenez C.A."/>
            <person name="Tapia P."/>
            <person name="Veloso J."/>
            <person name="Silva-Moreno E."/>
            <person name="Staats M."/>
            <person name="Valdes J.H."/>
            <person name="Van Kan J.A.L."/>
        </authorList>
    </citation>
    <scope>NUCLEOTIDE SEQUENCE [LARGE SCALE GENOMIC DNA]</scope>
    <source>
        <strain evidence="1 2">Bp0003</strain>
    </source>
</reference>
<evidence type="ECO:0000313" key="2">
    <source>
        <dbReference type="Proteomes" id="UP000297910"/>
    </source>
</evidence>
<keyword evidence="2" id="KW-1185">Reference proteome</keyword>
<name>A0A4Z1FQT1_9HELO</name>
<protein>
    <submittedName>
        <fullName evidence="1">Uncharacterized protein</fullName>
    </submittedName>
</protein>
<dbReference type="Proteomes" id="UP000297910">
    <property type="component" value="Unassembled WGS sequence"/>
</dbReference>
<accession>A0A4Z1FQT1</accession>
<organism evidence="1 2">
    <name type="scientific">Botrytis paeoniae</name>
    <dbReference type="NCBI Taxonomy" id="278948"/>
    <lineage>
        <taxon>Eukaryota</taxon>
        <taxon>Fungi</taxon>
        <taxon>Dikarya</taxon>
        <taxon>Ascomycota</taxon>
        <taxon>Pezizomycotina</taxon>
        <taxon>Leotiomycetes</taxon>
        <taxon>Helotiales</taxon>
        <taxon>Sclerotiniaceae</taxon>
        <taxon>Botrytis</taxon>
    </lineage>
</organism>
<gene>
    <name evidence="1" type="ORF">BPAE_0085g00450</name>
</gene>
<proteinExistence type="predicted"/>
<sequence length="166" mass="18571">MQVQIPARIFSIIGLVMVDGAPPRSLVDSHRRHIKQKIVRSRHLLTLAMSSEKPTHSSAPCLDDHDFEMEMQRIGKILNVTFAPNKTQGSAPGITQISRGLEDFKLEVGRLVQVTRQLSGRYSGLFVDDQALQAFHHTCKELDVSPAEILEKFQAIFPDWRGGGVE</sequence>
<dbReference type="AlphaFoldDB" id="A0A4Z1FQT1"/>
<dbReference type="EMBL" id="PQXI01000085">
    <property type="protein sequence ID" value="TGO25232.1"/>
    <property type="molecule type" value="Genomic_DNA"/>
</dbReference>
<comment type="caution">
    <text evidence="1">The sequence shown here is derived from an EMBL/GenBank/DDBJ whole genome shotgun (WGS) entry which is preliminary data.</text>
</comment>
<evidence type="ECO:0000313" key="1">
    <source>
        <dbReference type="EMBL" id="TGO25232.1"/>
    </source>
</evidence>